<sequence length="242" mass="27175">MSMSAVVLIIEDNRSLAESVGFYLESRGMEVDYAADGGEGYRLAVENRYDAIILDGHLPRMDGLDVVRALRREARISTPIIMATGRDTLDDKLAGLEDGVDDYLTKPFATQELEARLRAVIRRNRKEVARQVLKVGDLSFDPTCHRVRRGDRELELSPVSAKLLTILMRESPRVVSRREIERELWGDDLPDSDALRSHLYNVRKAIDRGFDTPLLHTVQSAGYRIADLPPGQRPPRVAAAVV</sequence>
<feature type="domain" description="OmpR/PhoB-type" evidence="9">
    <location>
        <begin position="130"/>
        <end position="227"/>
    </location>
</feature>
<organism evidence="10 11">
    <name type="scientific">Pseudoxanthomonas japonensis</name>
    <dbReference type="NCBI Taxonomy" id="69284"/>
    <lineage>
        <taxon>Bacteria</taxon>
        <taxon>Pseudomonadati</taxon>
        <taxon>Pseudomonadota</taxon>
        <taxon>Gammaproteobacteria</taxon>
        <taxon>Lysobacterales</taxon>
        <taxon>Lysobacteraceae</taxon>
        <taxon>Pseudoxanthomonas</taxon>
    </lineage>
</organism>
<evidence type="ECO:0000313" key="10">
    <source>
        <dbReference type="EMBL" id="KAF1726897.1"/>
    </source>
</evidence>
<dbReference type="Proteomes" id="UP000781710">
    <property type="component" value="Unassembled WGS sequence"/>
</dbReference>
<evidence type="ECO:0000259" key="9">
    <source>
        <dbReference type="PROSITE" id="PS51755"/>
    </source>
</evidence>
<evidence type="ECO:0000259" key="8">
    <source>
        <dbReference type="PROSITE" id="PS50110"/>
    </source>
</evidence>
<gene>
    <name evidence="10" type="ORF">CSC78_01990</name>
</gene>
<proteinExistence type="predicted"/>
<reference evidence="10 11" key="1">
    <citation type="submission" date="2017-10" db="EMBL/GenBank/DDBJ databases">
        <title>Whole genome sequencing of members of genus Pseudoxanthomonas.</title>
        <authorList>
            <person name="Kumar S."/>
            <person name="Bansal K."/>
            <person name="Kaur A."/>
            <person name="Patil P."/>
            <person name="Sharma S."/>
            <person name="Patil P.B."/>
        </authorList>
    </citation>
    <scope>NUCLEOTIDE SEQUENCE [LARGE SCALE GENOMIC DNA]</scope>
    <source>
        <strain evidence="10 11">DSM 17109</strain>
    </source>
</reference>
<dbReference type="InterPro" id="IPR001867">
    <property type="entry name" value="OmpR/PhoB-type_DNA-bd"/>
</dbReference>
<dbReference type="InterPro" id="IPR016032">
    <property type="entry name" value="Sig_transdc_resp-reg_C-effctor"/>
</dbReference>
<dbReference type="PANTHER" id="PTHR48111">
    <property type="entry name" value="REGULATOR OF RPOS"/>
    <property type="match status" value="1"/>
</dbReference>
<dbReference type="InterPro" id="IPR001789">
    <property type="entry name" value="Sig_transdc_resp-reg_receiver"/>
</dbReference>
<evidence type="ECO:0000256" key="5">
    <source>
        <dbReference type="ARBA" id="ARBA00023163"/>
    </source>
</evidence>
<dbReference type="SUPFAM" id="SSF52172">
    <property type="entry name" value="CheY-like"/>
    <property type="match status" value="1"/>
</dbReference>
<evidence type="ECO:0000256" key="2">
    <source>
        <dbReference type="ARBA" id="ARBA00023012"/>
    </source>
</evidence>
<dbReference type="Pfam" id="PF00072">
    <property type="entry name" value="Response_reg"/>
    <property type="match status" value="1"/>
</dbReference>
<feature type="modified residue" description="4-aspartylphosphate" evidence="6">
    <location>
        <position position="55"/>
    </location>
</feature>
<keyword evidence="11" id="KW-1185">Reference proteome</keyword>
<feature type="DNA-binding region" description="OmpR/PhoB-type" evidence="7">
    <location>
        <begin position="130"/>
        <end position="227"/>
    </location>
</feature>
<dbReference type="RefSeq" id="WP_162336247.1">
    <property type="nucleotide sequence ID" value="NZ_JBHSRQ010000004.1"/>
</dbReference>
<dbReference type="Pfam" id="PF00486">
    <property type="entry name" value="Trans_reg_C"/>
    <property type="match status" value="1"/>
</dbReference>
<evidence type="ECO:0000256" key="7">
    <source>
        <dbReference type="PROSITE-ProRule" id="PRU01091"/>
    </source>
</evidence>
<dbReference type="SMART" id="SM00862">
    <property type="entry name" value="Trans_reg_C"/>
    <property type="match status" value="1"/>
</dbReference>
<dbReference type="Gene3D" id="6.10.250.690">
    <property type="match status" value="1"/>
</dbReference>
<comment type="caution">
    <text evidence="10">The sequence shown here is derived from an EMBL/GenBank/DDBJ whole genome shotgun (WGS) entry which is preliminary data.</text>
</comment>
<keyword evidence="5" id="KW-0804">Transcription</keyword>
<dbReference type="SUPFAM" id="SSF46894">
    <property type="entry name" value="C-terminal effector domain of the bipartite response regulators"/>
    <property type="match status" value="1"/>
</dbReference>
<dbReference type="Gene3D" id="3.40.50.2300">
    <property type="match status" value="1"/>
</dbReference>
<dbReference type="GO" id="GO:0003677">
    <property type="term" value="F:DNA binding"/>
    <property type="evidence" value="ECO:0007669"/>
    <property type="project" value="UniProtKB-KW"/>
</dbReference>
<evidence type="ECO:0000313" key="11">
    <source>
        <dbReference type="Proteomes" id="UP000781710"/>
    </source>
</evidence>
<evidence type="ECO:0000256" key="1">
    <source>
        <dbReference type="ARBA" id="ARBA00022553"/>
    </source>
</evidence>
<accession>A0ABQ6ZKU7</accession>
<dbReference type="InterPro" id="IPR039420">
    <property type="entry name" value="WalR-like"/>
</dbReference>
<dbReference type="CDD" id="cd00383">
    <property type="entry name" value="trans_reg_C"/>
    <property type="match status" value="1"/>
</dbReference>
<evidence type="ECO:0000256" key="6">
    <source>
        <dbReference type="PROSITE-ProRule" id="PRU00169"/>
    </source>
</evidence>
<keyword evidence="2" id="KW-0902">Two-component regulatory system</keyword>
<dbReference type="PANTHER" id="PTHR48111:SF22">
    <property type="entry name" value="REGULATOR OF RPOS"/>
    <property type="match status" value="1"/>
</dbReference>
<dbReference type="InterPro" id="IPR011006">
    <property type="entry name" value="CheY-like_superfamily"/>
</dbReference>
<dbReference type="EMBL" id="PDWW01000002">
    <property type="protein sequence ID" value="KAF1726897.1"/>
    <property type="molecule type" value="Genomic_DNA"/>
</dbReference>
<dbReference type="InterPro" id="IPR036388">
    <property type="entry name" value="WH-like_DNA-bd_sf"/>
</dbReference>
<evidence type="ECO:0000256" key="3">
    <source>
        <dbReference type="ARBA" id="ARBA00023015"/>
    </source>
</evidence>
<keyword evidence="4 7" id="KW-0238">DNA-binding</keyword>
<dbReference type="PROSITE" id="PS50110">
    <property type="entry name" value="RESPONSE_REGULATORY"/>
    <property type="match status" value="1"/>
</dbReference>
<feature type="domain" description="Response regulatory" evidence="8">
    <location>
        <begin position="6"/>
        <end position="121"/>
    </location>
</feature>
<dbReference type="PROSITE" id="PS51755">
    <property type="entry name" value="OMPR_PHOB"/>
    <property type="match status" value="1"/>
</dbReference>
<protein>
    <submittedName>
        <fullName evidence="10">DNA-binding response regulator</fullName>
    </submittedName>
</protein>
<name>A0ABQ6ZKU7_9GAMM</name>
<keyword evidence="3" id="KW-0805">Transcription regulation</keyword>
<evidence type="ECO:0000256" key="4">
    <source>
        <dbReference type="ARBA" id="ARBA00023125"/>
    </source>
</evidence>
<dbReference type="SMART" id="SM00448">
    <property type="entry name" value="REC"/>
    <property type="match status" value="1"/>
</dbReference>
<keyword evidence="1 6" id="KW-0597">Phosphoprotein</keyword>
<dbReference type="Gene3D" id="1.10.10.10">
    <property type="entry name" value="Winged helix-like DNA-binding domain superfamily/Winged helix DNA-binding domain"/>
    <property type="match status" value="1"/>
</dbReference>